<protein>
    <submittedName>
        <fullName evidence="7">RNA polymerase sigma-70 factor</fullName>
    </submittedName>
</protein>
<accession>A0ABP7PKV6</accession>
<feature type="domain" description="RNA polymerase sigma factor 70 region 4 type 2" evidence="6">
    <location>
        <begin position="119"/>
        <end position="167"/>
    </location>
</feature>
<dbReference type="Gene3D" id="1.10.10.10">
    <property type="entry name" value="Winged helix-like DNA-binding domain superfamily/Winged helix DNA-binding domain"/>
    <property type="match status" value="1"/>
</dbReference>
<dbReference type="InterPro" id="IPR014284">
    <property type="entry name" value="RNA_pol_sigma-70_dom"/>
</dbReference>
<keyword evidence="8" id="KW-1185">Reference proteome</keyword>
<dbReference type="InterPro" id="IPR014327">
    <property type="entry name" value="RNA_pol_sigma70_bacteroid"/>
</dbReference>
<dbReference type="PANTHER" id="PTHR43133:SF46">
    <property type="entry name" value="RNA POLYMERASE SIGMA-70 FACTOR ECF SUBFAMILY"/>
    <property type="match status" value="1"/>
</dbReference>
<reference evidence="8" key="1">
    <citation type="journal article" date="2019" name="Int. J. Syst. Evol. Microbiol.">
        <title>The Global Catalogue of Microorganisms (GCM) 10K type strain sequencing project: providing services to taxonomists for standard genome sequencing and annotation.</title>
        <authorList>
            <consortium name="The Broad Institute Genomics Platform"/>
            <consortium name="The Broad Institute Genome Sequencing Center for Infectious Disease"/>
            <person name="Wu L."/>
            <person name="Ma J."/>
        </authorList>
    </citation>
    <scope>NUCLEOTIDE SEQUENCE [LARGE SCALE GENOMIC DNA]</scope>
    <source>
        <strain evidence="8">JCM 16601</strain>
    </source>
</reference>
<dbReference type="NCBIfam" id="TIGR02937">
    <property type="entry name" value="sigma70-ECF"/>
    <property type="match status" value="1"/>
</dbReference>
<evidence type="ECO:0000256" key="1">
    <source>
        <dbReference type="ARBA" id="ARBA00010641"/>
    </source>
</evidence>
<dbReference type="InterPro" id="IPR013249">
    <property type="entry name" value="RNA_pol_sigma70_r4_t2"/>
</dbReference>
<evidence type="ECO:0000259" key="6">
    <source>
        <dbReference type="Pfam" id="PF08281"/>
    </source>
</evidence>
<dbReference type="EMBL" id="BAAAZC010000009">
    <property type="protein sequence ID" value="GAA3967288.1"/>
    <property type="molecule type" value="Genomic_DNA"/>
</dbReference>
<feature type="domain" description="RNA polymerase sigma-70 region 2" evidence="5">
    <location>
        <begin position="21"/>
        <end position="86"/>
    </location>
</feature>
<dbReference type="SUPFAM" id="SSF88659">
    <property type="entry name" value="Sigma3 and sigma4 domains of RNA polymerase sigma factors"/>
    <property type="match status" value="1"/>
</dbReference>
<keyword evidence="2" id="KW-0805">Transcription regulation</keyword>
<proteinExistence type="inferred from homology"/>
<keyword evidence="4" id="KW-0804">Transcription</keyword>
<evidence type="ECO:0000259" key="5">
    <source>
        <dbReference type="Pfam" id="PF04542"/>
    </source>
</evidence>
<gene>
    <name evidence="7" type="ORF">GCM10022210_15010</name>
</gene>
<evidence type="ECO:0000313" key="8">
    <source>
        <dbReference type="Proteomes" id="UP001500742"/>
    </source>
</evidence>
<dbReference type="Pfam" id="PF04542">
    <property type="entry name" value="Sigma70_r2"/>
    <property type="match status" value="1"/>
</dbReference>
<dbReference type="RefSeq" id="WP_259089068.1">
    <property type="nucleotide sequence ID" value="NZ_BAAAZC010000009.1"/>
</dbReference>
<organism evidence="7 8">
    <name type="scientific">Mucilaginibacter dorajii</name>
    <dbReference type="NCBI Taxonomy" id="692994"/>
    <lineage>
        <taxon>Bacteria</taxon>
        <taxon>Pseudomonadati</taxon>
        <taxon>Bacteroidota</taxon>
        <taxon>Sphingobacteriia</taxon>
        <taxon>Sphingobacteriales</taxon>
        <taxon>Sphingobacteriaceae</taxon>
        <taxon>Mucilaginibacter</taxon>
    </lineage>
</organism>
<dbReference type="InterPro" id="IPR013324">
    <property type="entry name" value="RNA_pol_sigma_r3/r4-like"/>
</dbReference>
<dbReference type="PANTHER" id="PTHR43133">
    <property type="entry name" value="RNA POLYMERASE ECF-TYPE SIGMA FACTO"/>
    <property type="match status" value="1"/>
</dbReference>
<dbReference type="Proteomes" id="UP001500742">
    <property type="component" value="Unassembled WGS sequence"/>
</dbReference>
<dbReference type="Gene3D" id="1.10.1740.10">
    <property type="match status" value="1"/>
</dbReference>
<sequence>MDNQIITAMPTDKDEVIFEQLFKAHFRQLHAYAYTLLKDWDTAEEIVQCLFLQLWESNKWQAVAAVKSYLYKSVYYDSLNYLRRQKVAVKYENFTANSMKNETDDAAGKLNLSELERHLDTALHKLPDKCREVFQLSRFEELKYKEIADHLDISVKTVETHMSKALRILRTELKEFLPFFIVMLLNMFRS</sequence>
<dbReference type="SUPFAM" id="SSF88946">
    <property type="entry name" value="Sigma2 domain of RNA polymerase sigma factors"/>
    <property type="match status" value="1"/>
</dbReference>
<dbReference type="InterPro" id="IPR007627">
    <property type="entry name" value="RNA_pol_sigma70_r2"/>
</dbReference>
<dbReference type="InterPro" id="IPR039425">
    <property type="entry name" value="RNA_pol_sigma-70-like"/>
</dbReference>
<dbReference type="CDD" id="cd06171">
    <property type="entry name" value="Sigma70_r4"/>
    <property type="match status" value="1"/>
</dbReference>
<evidence type="ECO:0000256" key="4">
    <source>
        <dbReference type="ARBA" id="ARBA00023163"/>
    </source>
</evidence>
<evidence type="ECO:0000256" key="2">
    <source>
        <dbReference type="ARBA" id="ARBA00023015"/>
    </source>
</evidence>
<comment type="similarity">
    <text evidence="1">Belongs to the sigma-70 factor family. ECF subfamily.</text>
</comment>
<keyword evidence="3" id="KW-0731">Sigma factor</keyword>
<evidence type="ECO:0000313" key="7">
    <source>
        <dbReference type="EMBL" id="GAA3967288.1"/>
    </source>
</evidence>
<dbReference type="Pfam" id="PF08281">
    <property type="entry name" value="Sigma70_r4_2"/>
    <property type="match status" value="1"/>
</dbReference>
<name>A0ABP7PKV6_9SPHI</name>
<evidence type="ECO:0000256" key="3">
    <source>
        <dbReference type="ARBA" id="ARBA00023082"/>
    </source>
</evidence>
<dbReference type="InterPro" id="IPR013325">
    <property type="entry name" value="RNA_pol_sigma_r2"/>
</dbReference>
<comment type="caution">
    <text evidence="7">The sequence shown here is derived from an EMBL/GenBank/DDBJ whole genome shotgun (WGS) entry which is preliminary data.</text>
</comment>
<dbReference type="InterPro" id="IPR036388">
    <property type="entry name" value="WH-like_DNA-bd_sf"/>
</dbReference>
<dbReference type="NCBIfam" id="TIGR02985">
    <property type="entry name" value="Sig70_bacteroi1"/>
    <property type="match status" value="1"/>
</dbReference>